<evidence type="ECO:0000256" key="11">
    <source>
        <dbReference type="ARBA" id="ARBA00029433"/>
    </source>
</evidence>
<dbReference type="GO" id="GO:0031080">
    <property type="term" value="C:nuclear pore outer ring"/>
    <property type="evidence" value="ECO:0007669"/>
    <property type="project" value="TreeGrafter"/>
</dbReference>
<evidence type="ECO:0000256" key="7">
    <source>
        <dbReference type="ARBA" id="ARBA00022927"/>
    </source>
</evidence>
<dbReference type="InterPro" id="IPR001680">
    <property type="entry name" value="WD40_rpt"/>
</dbReference>
<keyword evidence="6" id="KW-0509">mRNA transport</keyword>
<dbReference type="PROSITE" id="PS50082">
    <property type="entry name" value="WD_REPEATS_2"/>
    <property type="match status" value="3"/>
</dbReference>
<protein>
    <submittedName>
        <fullName evidence="13">Nucleoporin SEH1</fullName>
    </submittedName>
</protein>
<dbReference type="InterPro" id="IPR037363">
    <property type="entry name" value="Sec13/Seh1_fam"/>
</dbReference>
<feature type="repeat" description="WD" evidence="12">
    <location>
        <begin position="6"/>
        <end position="38"/>
    </location>
</feature>
<evidence type="ECO:0000256" key="12">
    <source>
        <dbReference type="PROSITE-ProRule" id="PRU00221"/>
    </source>
</evidence>
<feature type="repeat" description="WD" evidence="12">
    <location>
        <begin position="50"/>
        <end position="93"/>
    </location>
</feature>
<keyword evidence="14" id="KW-1185">Reference proteome</keyword>
<evidence type="ECO:0000256" key="2">
    <source>
        <dbReference type="ARBA" id="ARBA00010102"/>
    </source>
</evidence>
<keyword evidence="3" id="KW-0813">Transport</keyword>
<dbReference type="GeneID" id="36516473"/>
<proteinExistence type="inferred from homology"/>
<evidence type="ECO:0000256" key="8">
    <source>
        <dbReference type="ARBA" id="ARBA00023010"/>
    </source>
</evidence>
<dbReference type="RefSeq" id="XP_024665050.1">
    <property type="nucleotide sequence ID" value="XM_024809282.1"/>
</dbReference>
<evidence type="ECO:0000313" key="13">
    <source>
        <dbReference type="EMBL" id="PRT55105.1"/>
    </source>
</evidence>
<dbReference type="GO" id="GO:1904263">
    <property type="term" value="P:positive regulation of TORC1 signaling"/>
    <property type="evidence" value="ECO:0007669"/>
    <property type="project" value="TreeGrafter"/>
</dbReference>
<accession>A0A2T0FJF2</accession>
<evidence type="ECO:0000256" key="6">
    <source>
        <dbReference type="ARBA" id="ARBA00022816"/>
    </source>
</evidence>
<evidence type="ECO:0000256" key="9">
    <source>
        <dbReference type="ARBA" id="ARBA00023132"/>
    </source>
</evidence>
<comment type="similarity">
    <text evidence="2">Belongs to the WD repeat SEC13 family.</text>
</comment>
<gene>
    <name evidence="13" type="ORF">B9G98_02725</name>
</gene>
<dbReference type="AlphaFoldDB" id="A0A2T0FJF2"/>
<comment type="subcellular location">
    <subcellularLocation>
        <location evidence="11">Endomembrane system</location>
        <topology evidence="11">Peripheral membrane protein</topology>
        <orientation evidence="11">Cytoplasmic side</orientation>
    </subcellularLocation>
    <subcellularLocation>
        <location evidence="1">Nucleus</location>
        <location evidence="1">Nuclear pore complex</location>
    </subcellularLocation>
</comment>
<dbReference type="Pfam" id="PF00400">
    <property type="entry name" value="WD40"/>
    <property type="match status" value="3"/>
</dbReference>
<feature type="repeat" description="WD" evidence="12">
    <location>
        <begin position="264"/>
        <end position="296"/>
    </location>
</feature>
<dbReference type="GO" id="GO:0034198">
    <property type="term" value="P:cellular response to amino acid starvation"/>
    <property type="evidence" value="ECO:0007669"/>
    <property type="project" value="TreeGrafter"/>
</dbReference>
<evidence type="ECO:0000313" key="14">
    <source>
        <dbReference type="Proteomes" id="UP000238350"/>
    </source>
</evidence>
<dbReference type="PROSITE" id="PS50294">
    <property type="entry name" value="WD_REPEATS_REGION"/>
    <property type="match status" value="1"/>
</dbReference>
<keyword evidence="9" id="KW-0906">Nuclear pore complex</keyword>
<keyword evidence="10" id="KW-0539">Nucleus</keyword>
<dbReference type="FunFam" id="2.130.10.10:FF:000578">
    <property type="entry name" value="Nucleoporin seh1"/>
    <property type="match status" value="1"/>
</dbReference>
<keyword evidence="7" id="KW-0653">Protein transport</keyword>
<dbReference type="STRING" id="45607.A0A2T0FJF2"/>
<name>A0A2T0FJF2_9ASCO</name>
<keyword evidence="5" id="KW-0677">Repeat</keyword>
<evidence type="ECO:0000256" key="5">
    <source>
        <dbReference type="ARBA" id="ARBA00022737"/>
    </source>
</evidence>
<reference evidence="13 14" key="1">
    <citation type="submission" date="2017-04" db="EMBL/GenBank/DDBJ databases">
        <title>Genome sequencing of [Candida] sorbophila.</title>
        <authorList>
            <person name="Ahn J.O."/>
        </authorList>
    </citation>
    <scope>NUCLEOTIDE SEQUENCE [LARGE SCALE GENOMIC DNA]</scope>
    <source>
        <strain evidence="13 14">DS02</strain>
    </source>
</reference>
<evidence type="ECO:0000256" key="3">
    <source>
        <dbReference type="ARBA" id="ARBA00022448"/>
    </source>
</evidence>
<keyword evidence="4 12" id="KW-0853">WD repeat</keyword>
<dbReference type="EMBL" id="NDIQ01000021">
    <property type="protein sequence ID" value="PRT55105.1"/>
    <property type="molecule type" value="Genomic_DNA"/>
</dbReference>
<dbReference type="GO" id="GO:0051028">
    <property type="term" value="P:mRNA transport"/>
    <property type="evidence" value="ECO:0007669"/>
    <property type="project" value="UniProtKB-KW"/>
</dbReference>
<dbReference type="Proteomes" id="UP000238350">
    <property type="component" value="Unassembled WGS sequence"/>
</dbReference>
<dbReference type="InterPro" id="IPR036322">
    <property type="entry name" value="WD40_repeat_dom_sf"/>
</dbReference>
<dbReference type="SUPFAM" id="SSF50978">
    <property type="entry name" value="WD40 repeat-like"/>
    <property type="match status" value="1"/>
</dbReference>
<dbReference type="Gene3D" id="2.130.10.10">
    <property type="entry name" value="YVTN repeat-like/Quinoprotein amine dehydrogenase"/>
    <property type="match status" value="1"/>
</dbReference>
<dbReference type="PANTHER" id="PTHR11024:SF3">
    <property type="entry name" value="NUCLEOPORIN SEH1"/>
    <property type="match status" value="1"/>
</dbReference>
<dbReference type="GO" id="GO:0035859">
    <property type="term" value="C:Seh1-associated complex"/>
    <property type="evidence" value="ECO:0007669"/>
    <property type="project" value="TreeGrafter"/>
</dbReference>
<evidence type="ECO:0000256" key="1">
    <source>
        <dbReference type="ARBA" id="ARBA00004567"/>
    </source>
</evidence>
<dbReference type="OrthoDB" id="5566198at2759"/>
<organism evidence="13 14">
    <name type="scientific">Wickerhamiella sorbophila</name>
    <dbReference type="NCBI Taxonomy" id="45607"/>
    <lineage>
        <taxon>Eukaryota</taxon>
        <taxon>Fungi</taxon>
        <taxon>Dikarya</taxon>
        <taxon>Ascomycota</taxon>
        <taxon>Saccharomycotina</taxon>
        <taxon>Dipodascomycetes</taxon>
        <taxon>Dipodascales</taxon>
        <taxon>Trichomonascaceae</taxon>
        <taxon>Wickerhamiella</taxon>
    </lineage>
</organism>
<evidence type="ECO:0000256" key="4">
    <source>
        <dbReference type="ARBA" id="ARBA00022574"/>
    </source>
</evidence>
<evidence type="ECO:0000256" key="10">
    <source>
        <dbReference type="ARBA" id="ARBA00023242"/>
    </source>
</evidence>
<dbReference type="GO" id="GO:0015031">
    <property type="term" value="P:protein transport"/>
    <property type="evidence" value="ECO:0007669"/>
    <property type="project" value="UniProtKB-KW"/>
</dbReference>
<dbReference type="InterPro" id="IPR015943">
    <property type="entry name" value="WD40/YVTN_repeat-like_dom_sf"/>
</dbReference>
<dbReference type="SMART" id="SM00320">
    <property type="entry name" value="WD40"/>
    <property type="match status" value="5"/>
</dbReference>
<comment type="caution">
    <text evidence="13">The sequence shown here is derived from an EMBL/GenBank/DDBJ whole genome shotgun (WGS) entry which is preliminary data.</text>
</comment>
<sequence length="322" mass="36134">MARPFVAGHQDQLMDVAYDFYSKRMATCSADHTIKVFDKVADTWQLSDSWRAHDAAVVKLSWAGPEYAQVIASASHDCVVKVWEEDTSETPGSGKRWKRKYTISDYGGPLYDIEFGSSYTGLKLASIASDGYLRIHEAMDPNNLGFWTQTAEIPLLNHPTARQLQSAFSLSWARSLALKDYLAVSVLEDAFIYCRNEAGKYVRVAELSQHKGLIRDMQWAPNLGRSYNMIATACKDGYLRLFKVTRVPGNGEEQTLNIDLVHESADHNGEVWRVAWNLTGTVLSSTGDDGKIRFWKSTYTGQFQNAAVVTSEQRQREGAVQI</sequence>
<keyword evidence="8" id="KW-0811">Translocation</keyword>
<dbReference type="GO" id="GO:0005198">
    <property type="term" value="F:structural molecule activity"/>
    <property type="evidence" value="ECO:0007669"/>
    <property type="project" value="InterPro"/>
</dbReference>
<dbReference type="PANTHER" id="PTHR11024">
    <property type="entry name" value="NUCLEAR PORE COMPLEX PROTEIN SEC13 / SEH1 FAMILY MEMBER"/>
    <property type="match status" value="1"/>
</dbReference>